<sequence length="378" mass="41557">MNRPPHYPHLIEPGVPRWRRWWLALWLLWGSQSAALLTLWPEDQPRAELWLWSAVLPFCWALALALRVLAWQIGLFNRDVHRRTLEAAVQRWWARRSVGLPVQQVLLLGPAGDVQAHYQGLMVNAPAAQPSLPADATQPMLRCPLSLSATTERAPALARHLARLTLSEPGLTDRWPQLRGIAWVGDDSSQAAFVEVLTKGGVVLPEPRLPLQELSDLDRLIDAFHQDCRDEADWLLCAGVVSAQSAEEPALPGEAGFLWLVSHQGRQLLHRGEYLLSEAKESPAELCAQLQRYAGLDAAPPTCLALDKPSQDAFVEGGWSAAEHQLSGHWGALAQMAPFIGMSLALLQAGEAGQPCGWLSQDGDQRLAIGMAVPHGND</sequence>
<protein>
    <submittedName>
        <fullName evidence="2">Uncharacterized protein</fullName>
    </submittedName>
</protein>
<keyword evidence="1" id="KW-0812">Transmembrane</keyword>
<name>A0A5E7CLN3_PSEFL</name>
<accession>A0A5E7CLN3</accession>
<evidence type="ECO:0000313" key="3">
    <source>
        <dbReference type="Proteomes" id="UP000381093"/>
    </source>
</evidence>
<reference evidence="2 3" key="1">
    <citation type="submission" date="2019-09" db="EMBL/GenBank/DDBJ databases">
        <authorList>
            <person name="Chandra G."/>
            <person name="Truman W A."/>
        </authorList>
    </citation>
    <scope>NUCLEOTIDE SEQUENCE [LARGE SCALE GENOMIC DNA]</scope>
    <source>
        <strain evidence="2">PS710</strain>
    </source>
</reference>
<keyword evidence="1" id="KW-1133">Transmembrane helix</keyword>
<proteinExistence type="predicted"/>
<keyword evidence="1" id="KW-0472">Membrane</keyword>
<dbReference type="AlphaFoldDB" id="A0A5E7CLN3"/>
<dbReference type="Proteomes" id="UP000381093">
    <property type="component" value="Unassembled WGS sequence"/>
</dbReference>
<feature type="transmembrane region" description="Helical" evidence="1">
    <location>
        <begin position="52"/>
        <end position="73"/>
    </location>
</feature>
<feature type="transmembrane region" description="Helical" evidence="1">
    <location>
        <begin position="21"/>
        <end position="40"/>
    </location>
</feature>
<evidence type="ECO:0000256" key="1">
    <source>
        <dbReference type="SAM" id="Phobius"/>
    </source>
</evidence>
<evidence type="ECO:0000313" key="2">
    <source>
        <dbReference type="EMBL" id="VVO03058.1"/>
    </source>
</evidence>
<gene>
    <name evidence="2" type="ORF">PS710_02823</name>
</gene>
<dbReference type="EMBL" id="CABVHW010000008">
    <property type="protein sequence ID" value="VVO03058.1"/>
    <property type="molecule type" value="Genomic_DNA"/>
</dbReference>
<organism evidence="2 3">
    <name type="scientific">Pseudomonas fluorescens</name>
    <dbReference type="NCBI Taxonomy" id="294"/>
    <lineage>
        <taxon>Bacteria</taxon>
        <taxon>Pseudomonadati</taxon>
        <taxon>Pseudomonadota</taxon>
        <taxon>Gammaproteobacteria</taxon>
        <taxon>Pseudomonadales</taxon>
        <taxon>Pseudomonadaceae</taxon>
        <taxon>Pseudomonas</taxon>
    </lineage>
</organism>